<evidence type="ECO:0000256" key="9">
    <source>
        <dbReference type="SAM" id="Phobius"/>
    </source>
</evidence>
<evidence type="ECO:0000256" key="2">
    <source>
        <dbReference type="ARBA" id="ARBA00022679"/>
    </source>
</evidence>
<dbReference type="Gene3D" id="1.20.120.1760">
    <property type="match status" value="1"/>
</dbReference>
<dbReference type="Pfam" id="PF01066">
    <property type="entry name" value="CDP-OH_P_transf"/>
    <property type="match status" value="1"/>
</dbReference>
<evidence type="ECO:0000256" key="1">
    <source>
        <dbReference type="ARBA" id="ARBA00004141"/>
    </source>
</evidence>
<dbReference type="AlphaFoldDB" id="A0AAW0GVA4"/>
<evidence type="ECO:0000256" key="6">
    <source>
        <dbReference type="ARBA" id="ARBA00023136"/>
    </source>
</evidence>
<dbReference type="PROSITE" id="PS00379">
    <property type="entry name" value="CDP_ALCOHOL_P_TRANSF"/>
    <property type="match status" value="1"/>
</dbReference>
<dbReference type="GO" id="GO:0006661">
    <property type="term" value="P:phosphatidylinositol biosynthetic process"/>
    <property type="evidence" value="ECO:0007669"/>
    <property type="project" value="TreeGrafter"/>
</dbReference>
<dbReference type="PANTHER" id="PTHR15362">
    <property type="entry name" value="PHOSPHATIDYLINOSITOL SYNTHASE"/>
    <property type="match status" value="1"/>
</dbReference>
<dbReference type="GO" id="GO:0005794">
    <property type="term" value="C:Golgi apparatus"/>
    <property type="evidence" value="ECO:0007669"/>
    <property type="project" value="TreeGrafter"/>
</dbReference>
<evidence type="ECO:0000256" key="5">
    <source>
        <dbReference type="ARBA" id="ARBA00023098"/>
    </source>
</evidence>
<feature type="transmembrane region" description="Helical" evidence="9">
    <location>
        <begin position="37"/>
        <end position="59"/>
    </location>
</feature>
<name>A0AAW0GVA4_9APHY</name>
<evidence type="ECO:0000313" key="11">
    <source>
        <dbReference type="Proteomes" id="UP001385951"/>
    </source>
</evidence>
<dbReference type="InterPro" id="IPR048254">
    <property type="entry name" value="CDP_ALCOHOL_P_TRANSF_CS"/>
</dbReference>
<evidence type="ECO:0000256" key="7">
    <source>
        <dbReference type="ARBA" id="ARBA00023264"/>
    </source>
</evidence>
<dbReference type="Proteomes" id="UP001385951">
    <property type="component" value="Unassembled WGS sequence"/>
</dbReference>
<dbReference type="GO" id="GO:0016020">
    <property type="term" value="C:membrane"/>
    <property type="evidence" value="ECO:0007669"/>
    <property type="project" value="UniProtKB-SubCell"/>
</dbReference>
<evidence type="ECO:0000313" key="10">
    <source>
        <dbReference type="EMBL" id="KAK7693355.1"/>
    </source>
</evidence>
<comment type="caution">
    <text evidence="10">The sequence shown here is derived from an EMBL/GenBank/DDBJ whole genome shotgun (WGS) entry which is preliminary data.</text>
</comment>
<gene>
    <name evidence="10" type="primary">PIS1</name>
    <name evidence="10" type="ORF">QCA50_002923</name>
</gene>
<dbReference type="EMBL" id="JASBNA010000003">
    <property type="protein sequence ID" value="KAK7693355.1"/>
    <property type="molecule type" value="Genomic_DNA"/>
</dbReference>
<comment type="similarity">
    <text evidence="8">Belongs to the CDP-alcohol phosphatidyltransferase class-I family.</text>
</comment>
<comment type="subcellular location">
    <subcellularLocation>
        <location evidence="1">Membrane</location>
        <topology evidence="1">Multi-pass membrane protein</topology>
    </subcellularLocation>
</comment>
<protein>
    <submittedName>
        <fullName evidence="10">CDP-diacylglycerol-inositol 3-phosphatidyltransferase</fullName>
    </submittedName>
</protein>
<evidence type="ECO:0000256" key="8">
    <source>
        <dbReference type="RuleBase" id="RU003750"/>
    </source>
</evidence>
<organism evidence="10 11">
    <name type="scientific">Cerrena zonata</name>
    <dbReference type="NCBI Taxonomy" id="2478898"/>
    <lineage>
        <taxon>Eukaryota</taxon>
        <taxon>Fungi</taxon>
        <taxon>Dikarya</taxon>
        <taxon>Basidiomycota</taxon>
        <taxon>Agaricomycotina</taxon>
        <taxon>Agaricomycetes</taxon>
        <taxon>Polyporales</taxon>
        <taxon>Cerrenaceae</taxon>
        <taxon>Cerrena</taxon>
    </lineage>
</organism>
<evidence type="ECO:0000256" key="3">
    <source>
        <dbReference type="ARBA" id="ARBA00022692"/>
    </source>
</evidence>
<keyword evidence="4 9" id="KW-1133">Transmembrane helix</keyword>
<keyword evidence="11" id="KW-1185">Reference proteome</keyword>
<keyword evidence="5" id="KW-0443">Lipid metabolism</keyword>
<dbReference type="InterPro" id="IPR043130">
    <property type="entry name" value="CDP-OH_PTrfase_TM_dom"/>
</dbReference>
<accession>A0AAW0GVA4</accession>
<keyword evidence="3 9" id="KW-0812">Transmembrane</keyword>
<dbReference type="PANTHER" id="PTHR15362:SF4">
    <property type="entry name" value="CDP-DIACYLGLYCEROL--INOSITOL 3-PHOSPHATIDYLTRANSFERASE"/>
    <property type="match status" value="1"/>
</dbReference>
<proteinExistence type="inferred from homology"/>
<sequence length="109" mass="11966">MASNTNLRRRSSLHVIDAKVAVDLATAQTYSEVSENVFLFVPNLIGYFRIILAGVALHFMNYHPKYCTIAYGISCLLDAADGHAARALKQTSKFGAVLDMVTDRCVSLL</sequence>
<evidence type="ECO:0000256" key="4">
    <source>
        <dbReference type="ARBA" id="ARBA00022989"/>
    </source>
</evidence>
<keyword evidence="2 8" id="KW-0808">Transferase</keyword>
<dbReference type="InterPro" id="IPR000462">
    <property type="entry name" value="CDP-OH_P_trans"/>
</dbReference>
<keyword evidence="7" id="KW-1208">Phospholipid metabolism</keyword>
<dbReference type="GO" id="GO:0003881">
    <property type="term" value="F:CDP-diacylglycerol-inositol 3-phosphatidyltransferase activity"/>
    <property type="evidence" value="ECO:0007669"/>
    <property type="project" value="TreeGrafter"/>
</dbReference>
<keyword evidence="6 9" id="KW-0472">Membrane</keyword>
<reference evidence="10 11" key="1">
    <citation type="submission" date="2022-09" db="EMBL/GenBank/DDBJ databases">
        <authorList>
            <person name="Palmer J.M."/>
        </authorList>
    </citation>
    <scope>NUCLEOTIDE SEQUENCE [LARGE SCALE GENOMIC DNA]</scope>
    <source>
        <strain evidence="10 11">DSM 7382</strain>
    </source>
</reference>